<dbReference type="InterPro" id="IPR005500">
    <property type="entry name" value="DUF309"/>
</dbReference>
<dbReference type="Pfam" id="PF03745">
    <property type="entry name" value="DUF309"/>
    <property type="match status" value="1"/>
</dbReference>
<keyword evidence="2" id="KW-1185">Reference proteome</keyword>
<dbReference type="EMBL" id="SLXV01000037">
    <property type="protein sequence ID" value="TCP64838.1"/>
    <property type="molecule type" value="Genomic_DNA"/>
</dbReference>
<name>A0A4R2RP68_9BACL</name>
<organism evidence="1 2">
    <name type="scientific">Baia soyae</name>
    <dbReference type="NCBI Taxonomy" id="1544746"/>
    <lineage>
        <taxon>Bacteria</taxon>
        <taxon>Bacillati</taxon>
        <taxon>Bacillota</taxon>
        <taxon>Bacilli</taxon>
        <taxon>Bacillales</taxon>
        <taxon>Thermoactinomycetaceae</taxon>
        <taxon>Baia</taxon>
    </lineage>
</organism>
<evidence type="ECO:0000313" key="2">
    <source>
        <dbReference type="Proteomes" id="UP000294746"/>
    </source>
</evidence>
<proteinExistence type="predicted"/>
<reference evidence="1 2" key="1">
    <citation type="submission" date="2019-03" db="EMBL/GenBank/DDBJ databases">
        <title>Genomic Encyclopedia of Type Strains, Phase IV (KMG-IV): sequencing the most valuable type-strain genomes for metagenomic binning, comparative biology and taxonomic classification.</title>
        <authorList>
            <person name="Goeker M."/>
        </authorList>
    </citation>
    <scope>NUCLEOTIDE SEQUENCE [LARGE SCALE GENOMIC DNA]</scope>
    <source>
        <strain evidence="1 2">DSM 46831</strain>
    </source>
</reference>
<dbReference type="RefSeq" id="WP_131849511.1">
    <property type="nucleotide sequence ID" value="NZ_SLXV01000037.1"/>
</dbReference>
<dbReference type="SUPFAM" id="SSF140663">
    <property type="entry name" value="TTHA0068-like"/>
    <property type="match status" value="1"/>
</dbReference>
<comment type="caution">
    <text evidence="1">The sequence shown here is derived from an EMBL/GenBank/DDBJ whole genome shotgun (WGS) entry which is preliminary data.</text>
</comment>
<sequence length="131" mass="15527">MSFDPLYLRFFDLYHAKEYWEAHEALEDLWQTQRSNDFYHGLIQIAAIHHQLERGKVRGVRKLSTSALRYLTPYAPENDRVQITCILEWLQMCLDRLPDDIQQISVEEMAQFAIPICSLPTSKELQETEIR</sequence>
<gene>
    <name evidence="1" type="ORF">EDD57_13720</name>
</gene>
<accession>A0A4R2RP68</accession>
<evidence type="ECO:0000313" key="1">
    <source>
        <dbReference type="EMBL" id="TCP64838.1"/>
    </source>
</evidence>
<dbReference type="AlphaFoldDB" id="A0A4R2RP68"/>
<dbReference type="InterPro" id="IPR023203">
    <property type="entry name" value="TTHA0068_sf"/>
</dbReference>
<protein>
    <submittedName>
        <fullName evidence="1">DUF309 family protein family protein</fullName>
    </submittedName>
</protein>
<dbReference type="Gene3D" id="1.10.3450.10">
    <property type="entry name" value="TTHA0068-like"/>
    <property type="match status" value="1"/>
</dbReference>
<dbReference type="OrthoDB" id="165483at2"/>
<dbReference type="Proteomes" id="UP000294746">
    <property type="component" value="Unassembled WGS sequence"/>
</dbReference>